<protein>
    <submittedName>
        <fullName evidence="1">Uncharacterized protein</fullName>
    </submittedName>
</protein>
<keyword evidence="2" id="KW-1185">Reference proteome</keyword>
<evidence type="ECO:0000313" key="1">
    <source>
        <dbReference type="EMBL" id="KAJ1352686.1"/>
    </source>
</evidence>
<comment type="caution">
    <text evidence="1">The sequence shown here is derived from an EMBL/GenBank/DDBJ whole genome shotgun (WGS) entry which is preliminary data.</text>
</comment>
<gene>
    <name evidence="1" type="ORF">KIN20_009088</name>
</gene>
<dbReference type="AlphaFoldDB" id="A0AAD5MNM8"/>
<accession>A0AAD5MNM8</accession>
<proteinExistence type="predicted"/>
<organism evidence="1 2">
    <name type="scientific">Parelaphostrongylus tenuis</name>
    <name type="common">Meningeal worm</name>
    <dbReference type="NCBI Taxonomy" id="148309"/>
    <lineage>
        <taxon>Eukaryota</taxon>
        <taxon>Metazoa</taxon>
        <taxon>Ecdysozoa</taxon>
        <taxon>Nematoda</taxon>
        <taxon>Chromadorea</taxon>
        <taxon>Rhabditida</taxon>
        <taxon>Rhabditina</taxon>
        <taxon>Rhabditomorpha</taxon>
        <taxon>Strongyloidea</taxon>
        <taxon>Metastrongylidae</taxon>
        <taxon>Parelaphostrongylus</taxon>
    </lineage>
</organism>
<dbReference type="EMBL" id="JAHQIW010001508">
    <property type="protein sequence ID" value="KAJ1352686.1"/>
    <property type="molecule type" value="Genomic_DNA"/>
</dbReference>
<dbReference type="Proteomes" id="UP001196413">
    <property type="component" value="Unassembled WGS sequence"/>
</dbReference>
<sequence length="113" mass="13114">MRLAPDASHTDSTIAQTTTINVYCATKKRPKNMFVSAQLVKANHPSKDLNVTNHNPCTVITWALEEKKRVKRLFTPENLYLRSTFSSEYIRSEQTSYLKKDNAVEDVRRRLRE</sequence>
<evidence type="ECO:0000313" key="2">
    <source>
        <dbReference type="Proteomes" id="UP001196413"/>
    </source>
</evidence>
<reference evidence="1" key="1">
    <citation type="submission" date="2021-06" db="EMBL/GenBank/DDBJ databases">
        <title>Parelaphostrongylus tenuis whole genome reference sequence.</title>
        <authorList>
            <person name="Garwood T.J."/>
            <person name="Larsen P.A."/>
            <person name="Fountain-Jones N.M."/>
            <person name="Garbe J.R."/>
            <person name="Macchietto M.G."/>
            <person name="Kania S.A."/>
            <person name="Gerhold R.W."/>
            <person name="Richards J.E."/>
            <person name="Wolf T.M."/>
        </authorList>
    </citation>
    <scope>NUCLEOTIDE SEQUENCE</scope>
    <source>
        <strain evidence="1">MNPRO001-30</strain>
        <tissue evidence="1">Meninges</tissue>
    </source>
</reference>
<name>A0AAD5MNM8_PARTN</name>